<dbReference type="STRING" id="240015.ACP_0529"/>
<organism evidence="1 2">
    <name type="scientific">Acidobacterium capsulatum (strain ATCC 51196 / DSM 11244 / BCRC 80197 / JCM 7670 / NBRC 15755 / NCIMB 13165 / 161)</name>
    <dbReference type="NCBI Taxonomy" id="240015"/>
    <lineage>
        <taxon>Bacteria</taxon>
        <taxon>Pseudomonadati</taxon>
        <taxon>Acidobacteriota</taxon>
        <taxon>Terriglobia</taxon>
        <taxon>Terriglobales</taxon>
        <taxon>Acidobacteriaceae</taxon>
        <taxon>Acidobacterium</taxon>
    </lineage>
</organism>
<sequence length="40" mass="4444">MKPCLNKAGFVCFDREDKVEDYREDAKKAKVGHGTAGIES</sequence>
<evidence type="ECO:0000313" key="1">
    <source>
        <dbReference type="EMBL" id="ACO34426.1"/>
    </source>
</evidence>
<dbReference type="RefSeq" id="WP_012680919.1">
    <property type="nucleotide sequence ID" value="NC_012483.1"/>
</dbReference>
<dbReference type="Proteomes" id="UP000002207">
    <property type="component" value="Chromosome"/>
</dbReference>
<dbReference type="HOGENOM" id="CLU_3283285_0_0_0"/>
<name>C1F128_ACIC5</name>
<dbReference type="KEGG" id="aca:ACP_0529"/>
<dbReference type="AlphaFoldDB" id="C1F128"/>
<dbReference type="EMBL" id="CP001472">
    <property type="protein sequence ID" value="ACO34426.1"/>
    <property type="molecule type" value="Genomic_DNA"/>
</dbReference>
<evidence type="ECO:0000313" key="2">
    <source>
        <dbReference type="Proteomes" id="UP000002207"/>
    </source>
</evidence>
<gene>
    <name evidence="1" type="ordered locus">ACP_0529</name>
</gene>
<proteinExistence type="predicted"/>
<dbReference type="InParanoid" id="C1F128"/>
<protein>
    <submittedName>
        <fullName evidence="1">Uncharacterized protein</fullName>
    </submittedName>
</protein>
<reference evidence="1 2" key="1">
    <citation type="journal article" date="2009" name="Appl. Environ. Microbiol.">
        <title>Three genomes from the phylum Acidobacteria provide insight into the lifestyles of these microorganisms in soils.</title>
        <authorList>
            <person name="Ward N.L."/>
            <person name="Challacombe J.F."/>
            <person name="Janssen P.H."/>
            <person name="Henrissat B."/>
            <person name="Coutinho P.M."/>
            <person name="Wu M."/>
            <person name="Xie G."/>
            <person name="Haft D.H."/>
            <person name="Sait M."/>
            <person name="Badger J."/>
            <person name="Barabote R.D."/>
            <person name="Bradley B."/>
            <person name="Brettin T.S."/>
            <person name="Brinkac L.M."/>
            <person name="Bruce D."/>
            <person name="Creasy T."/>
            <person name="Daugherty S.C."/>
            <person name="Davidsen T.M."/>
            <person name="DeBoy R.T."/>
            <person name="Detter J.C."/>
            <person name="Dodson R.J."/>
            <person name="Durkin A.S."/>
            <person name="Ganapathy A."/>
            <person name="Gwinn-Giglio M."/>
            <person name="Han C.S."/>
            <person name="Khouri H."/>
            <person name="Kiss H."/>
            <person name="Kothari S.P."/>
            <person name="Madupu R."/>
            <person name="Nelson K.E."/>
            <person name="Nelson W.C."/>
            <person name="Paulsen I."/>
            <person name="Penn K."/>
            <person name="Ren Q."/>
            <person name="Rosovitz M.J."/>
            <person name="Selengut J.D."/>
            <person name="Shrivastava S."/>
            <person name="Sullivan S.A."/>
            <person name="Tapia R."/>
            <person name="Thompson L.S."/>
            <person name="Watkins K.L."/>
            <person name="Yang Q."/>
            <person name="Yu C."/>
            <person name="Zafar N."/>
            <person name="Zhou L."/>
            <person name="Kuske C.R."/>
        </authorList>
    </citation>
    <scope>NUCLEOTIDE SEQUENCE [LARGE SCALE GENOMIC DNA]</scope>
    <source>
        <strain evidence="2">ATCC 51196 / DSM 11244 / BCRC 80197 / JCM 7670 / NBRC 15755 / NCIMB 13165 / 161</strain>
    </source>
</reference>
<accession>C1F128</accession>
<keyword evidence="2" id="KW-1185">Reference proteome</keyword>